<organism evidence="2">
    <name type="scientific">uncultured spirochete</name>
    <dbReference type="NCBI Taxonomy" id="156406"/>
    <lineage>
        <taxon>Bacteria</taxon>
        <taxon>Pseudomonadati</taxon>
        <taxon>Spirochaetota</taxon>
        <taxon>Spirochaetia</taxon>
        <taxon>Spirochaetales</taxon>
        <taxon>environmental samples</taxon>
    </lineage>
</organism>
<accession>A0A3P3XFY2</accession>
<gene>
    <name evidence="2" type="ORF">SPIROBIBN47_120002</name>
</gene>
<evidence type="ECO:0000313" key="2">
    <source>
        <dbReference type="EMBL" id="SLM10164.1"/>
    </source>
</evidence>
<proteinExistence type="predicted"/>
<dbReference type="GO" id="GO:0030295">
    <property type="term" value="F:protein kinase activator activity"/>
    <property type="evidence" value="ECO:0007669"/>
    <property type="project" value="TreeGrafter"/>
</dbReference>
<sequence length="265" mass="28996">MDSILDALQEGRLFELPENDKNHALQFLAHIIEAFPQIPTGTDIVGNVMAREKSMNTALGKGWACPHARVDFEEDLMCVVGWSPSGIDYGAPDGQPVSIITMYLVPSNQRNHYLREISIMAKVLKSSPEIDKLSSIKELNDVRNYLLDLISASKETVGPDARARMIRLQSKAALATQPVADLSNLIVEPVSIIAGTGFKPLALTQNLELLNFVESTAGLAERLDSDGTYQNGIWRIVRRSATAYQGGRTVFDCIAIMPAKASQKA</sequence>
<dbReference type="AlphaFoldDB" id="A0A3P3XFY2"/>
<dbReference type="InterPro" id="IPR002178">
    <property type="entry name" value="PTS_EIIA_type-2_dom"/>
</dbReference>
<dbReference type="PANTHER" id="PTHR47738">
    <property type="entry name" value="PTS SYSTEM FRUCTOSE-LIKE EIIA COMPONENT-RELATED"/>
    <property type="match status" value="1"/>
</dbReference>
<feature type="domain" description="PTS EIIA type-2" evidence="1">
    <location>
        <begin position="1"/>
        <end position="149"/>
    </location>
</feature>
<dbReference type="PROSITE" id="PS51094">
    <property type="entry name" value="PTS_EIIA_TYPE_2"/>
    <property type="match status" value="1"/>
</dbReference>
<evidence type="ECO:0000259" key="1">
    <source>
        <dbReference type="PROSITE" id="PS51094"/>
    </source>
</evidence>
<name>A0A3P3XFY2_9SPIR</name>
<dbReference type="EMBL" id="FWDM01000004">
    <property type="protein sequence ID" value="SLM10164.1"/>
    <property type="molecule type" value="Genomic_DNA"/>
</dbReference>
<reference evidence="2" key="1">
    <citation type="submission" date="2017-02" db="EMBL/GenBank/DDBJ databases">
        <authorList>
            <person name="Regsiter A."/>
            <person name="William W."/>
        </authorList>
    </citation>
    <scope>NUCLEOTIDE SEQUENCE</scope>
    <source>
        <strain evidence="2">Bib</strain>
    </source>
</reference>
<dbReference type="InterPro" id="IPR016152">
    <property type="entry name" value="PTrfase/Anion_transptr"/>
</dbReference>
<dbReference type="PANTHER" id="PTHR47738:SF1">
    <property type="entry name" value="NITROGEN REGULATORY PROTEIN"/>
    <property type="match status" value="1"/>
</dbReference>
<dbReference type="SUPFAM" id="SSF55804">
    <property type="entry name" value="Phoshotransferase/anion transport protein"/>
    <property type="match status" value="1"/>
</dbReference>
<dbReference type="Gene3D" id="3.40.930.10">
    <property type="entry name" value="Mannitol-specific EII, Chain A"/>
    <property type="match status" value="1"/>
</dbReference>
<dbReference type="Pfam" id="PF00359">
    <property type="entry name" value="PTS_EIIA_2"/>
    <property type="match status" value="1"/>
</dbReference>
<protein>
    <submittedName>
        <fullName evidence="2">Putative PTS IIA-like nitrogen-regulatory protein PtsN</fullName>
    </submittedName>
</protein>
<dbReference type="InterPro" id="IPR051541">
    <property type="entry name" value="PTS_SugarTrans_NitroReg"/>
</dbReference>